<protein>
    <submittedName>
        <fullName evidence="1">Uncharacterized protein</fullName>
    </submittedName>
</protein>
<comment type="caution">
    <text evidence="1">The sequence shown here is derived from an EMBL/GenBank/DDBJ whole genome shotgun (WGS) entry which is preliminary data.</text>
</comment>
<dbReference type="AlphaFoldDB" id="A0A835CAQ0"/>
<dbReference type="Proteomes" id="UP000634136">
    <property type="component" value="Unassembled WGS sequence"/>
</dbReference>
<evidence type="ECO:0000313" key="2">
    <source>
        <dbReference type="Proteomes" id="UP000634136"/>
    </source>
</evidence>
<keyword evidence="2" id="KW-1185">Reference proteome</keyword>
<sequence length="534" mass="60335">MSIRLAFANQSGFDSPIGVVMEWEQRGSCLNIFRTTNQGRISETFTNYEGKHFLRKSQKPSRITRQKTCCASQLNTSVRVVFANRRGFDAPIGVVMAWDDHGSCLNIFRMTNCGRISETFTNYEAKHLLRNQLNTSVRVVFANRGGLDAPIGVVMAWEERGSCLNTFRTTNRGRIFETFRNYEAKHLLRNRHGMGGAWIMSYHSPDEKSRSDLRNLHKLRGKTLVAQVSETRRFALYLRIGVVLILPLDSSWHGRSVDNVLTYSGRQIASGFDSPIGVVMAWEERGSCLNIFRMTNRCQISKTFTNYEAKDLLRKNLHQLRGKILVAQVSETRRFAFYLRIGVVLVLQLESSWHGSSVDHVLTYSGRKIAVGSQKPSRITMQNSCCASELNMSVLVVFANRSGFDAPIGVVMAWKEPGSCLNIFRTKNRGRISETLLPRKSLSDLRDLHELRCRTFVAQSSWHGRSMDHVLTYSGRKIVVGSQKPSRITMQITCCASELNTSVLVVFENQSGFDAPIGVVMAWEEPGSCLNIFC</sequence>
<evidence type="ECO:0000313" key="1">
    <source>
        <dbReference type="EMBL" id="KAF7835080.1"/>
    </source>
</evidence>
<reference evidence="1" key="1">
    <citation type="submission" date="2020-09" db="EMBL/GenBank/DDBJ databases">
        <title>Genome-Enabled Discovery of Anthraquinone Biosynthesis in Senna tora.</title>
        <authorList>
            <person name="Kang S.-H."/>
            <person name="Pandey R.P."/>
            <person name="Lee C.-M."/>
            <person name="Sim J.-S."/>
            <person name="Jeong J.-T."/>
            <person name="Choi B.-S."/>
            <person name="Jung M."/>
            <person name="Ginzburg D."/>
            <person name="Zhao K."/>
            <person name="Won S.Y."/>
            <person name="Oh T.-J."/>
            <person name="Yu Y."/>
            <person name="Kim N.-H."/>
            <person name="Lee O.R."/>
            <person name="Lee T.-H."/>
            <person name="Bashyal P."/>
            <person name="Kim T.-S."/>
            <person name="Lee W.-H."/>
            <person name="Kawkins C."/>
            <person name="Kim C.-K."/>
            <person name="Kim J.S."/>
            <person name="Ahn B.O."/>
            <person name="Rhee S.Y."/>
            <person name="Sohng J.K."/>
        </authorList>
    </citation>
    <scope>NUCLEOTIDE SEQUENCE</scope>
    <source>
        <tissue evidence="1">Leaf</tissue>
    </source>
</reference>
<dbReference type="EMBL" id="JAAIUW010000004">
    <property type="protein sequence ID" value="KAF7835080.1"/>
    <property type="molecule type" value="Genomic_DNA"/>
</dbReference>
<accession>A0A835CAQ0</accession>
<gene>
    <name evidence="1" type="ORF">G2W53_009939</name>
</gene>
<proteinExistence type="predicted"/>
<organism evidence="1 2">
    <name type="scientific">Senna tora</name>
    <dbReference type="NCBI Taxonomy" id="362788"/>
    <lineage>
        <taxon>Eukaryota</taxon>
        <taxon>Viridiplantae</taxon>
        <taxon>Streptophyta</taxon>
        <taxon>Embryophyta</taxon>
        <taxon>Tracheophyta</taxon>
        <taxon>Spermatophyta</taxon>
        <taxon>Magnoliopsida</taxon>
        <taxon>eudicotyledons</taxon>
        <taxon>Gunneridae</taxon>
        <taxon>Pentapetalae</taxon>
        <taxon>rosids</taxon>
        <taxon>fabids</taxon>
        <taxon>Fabales</taxon>
        <taxon>Fabaceae</taxon>
        <taxon>Caesalpinioideae</taxon>
        <taxon>Cassia clade</taxon>
        <taxon>Senna</taxon>
    </lineage>
</organism>
<name>A0A835CAQ0_9FABA</name>